<evidence type="ECO:0000313" key="2">
    <source>
        <dbReference type="EMBL" id="QLH07064.1"/>
    </source>
</evidence>
<dbReference type="AlphaFoldDB" id="A0A7D5RB81"/>
<dbReference type="KEGG" id="nue:C5F50_08280"/>
<evidence type="ECO:0000313" key="3">
    <source>
        <dbReference type="Proteomes" id="UP000509478"/>
    </source>
</evidence>
<dbReference type="InterPro" id="IPR009003">
    <property type="entry name" value="Peptidase_S1_PA"/>
</dbReference>
<keyword evidence="3" id="KW-1185">Reference proteome</keyword>
<reference evidence="2 3" key="1">
    <citation type="submission" date="2018-02" db="EMBL/GenBank/DDBJ databases">
        <title>Complete genome of Nitrosopumilus ureaphilus PS0.</title>
        <authorList>
            <person name="Qin W."/>
            <person name="Zheng Y."/>
            <person name="Stahl D.A."/>
        </authorList>
    </citation>
    <scope>NUCLEOTIDE SEQUENCE [LARGE SCALE GENOMIC DNA]</scope>
    <source>
        <strain evidence="2 3">PS0</strain>
    </source>
</reference>
<sequence>MTTRNVKVTLMLAVVATLFVPISAMAINDNQSIGKTVFKTEIPQKVADKTLEKLQQLEEQRDQATSDAEKNQIQNQMDKIMQQAREQRKAIDPQRKAEYELKVDLLTDAIAQERLNISSTGKENVIPWTMISYDGNEDALAVGIHQDYAALENMQKYAQMIRALLGSDVDLVVYNGADYWNLGTCTSRTSDCTSIEAGVQMQVINHGFCTTGFKATFNSKSGFVTAGHCADNETGNNVGQATISNVIGKVTKETYNKGSSFETCDCAFIESTTSVDAKIFGVSIYPDHTGTAQQNDWVKMSGKKNGVQTGTVDFTSASITVKDGTTLVQVVIATYFSEDGDSGAPTLEAFSADPAFLGTNVAFNDAHTQSAYVKYSKFESHFAGIVWGF</sequence>
<dbReference type="Gene3D" id="2.40.10.10">
    <property type="entry name" value="Trypsin-like serine proteases"/>
    <property type="match status" value="2"/>
</dbReference>
<proteinExistence type="predicted"/>
<feature type="coiled-coil region" evidence="1">
    <location>
        <begin position="47"/>
        <end position="90"/>
    </location>
</feature>
<evidence type="ECO:0008006" key="4">
    <source>
        <dbReference type="Google" id="ProtNLM"/>
    </source>
</evidence>
<dbReference type="Proteomes" id="UP000509478">
    <property type="component" value="Chromosome"/>
</dbReference>
<dbReference type="GeneID" id="56068086"/>
<organism evidence="2 3">
    <name type="scientific">Nitrosopumilus ureiphilus</name>
    <dbReference type="NCBI Taxonomy" id="1470067"/>
    <lineage>
        <taxon>Archaea</taxon>
        <taxon>Nitrososphaerota</taxon>
        <taxon>Nitrososphaeria</taxon>
        <taxon>Nitrosopumilales</taxon>
        <taxon>Nitrosopumilaceae</taxon>
        <taxon>Nitrosopumilus</taxon>
    </lineage>
</organism>
<gene>
    <name evidence="2" type="ORF">C5F50_08280</name>
</gene>
<dbReference type="RefSeq" id="WP_179370925.1">
    <property type="nucleotide sequence ID" value="NZ_CP026995.1"/>
</dbReference>
<dbReference type="SUPFAM" id="SSF50494">
    <property type="entry name" value="Trypsin-like serine proteases"/>
    <property type="match status" value="1"/>
</dbReference>
<keyword evidence="1" id="KW-0175">Coiled coil</keyword>
<accession>A0A7D5RB81</accession>
<evidence type="ECO:0000256" key="1">
    <source>
        <dbReference type="SAM" id="Coils"/>
    </source>
</evidence>
<dbReference type="InterPro" id="IPR043504">
    <property type="entry name" value="Peptidase_S1_PA_chymotrypsin"/>
</dbReference>
<dbReference type="EMBL" id="CP026995">
    <property type="protein sequence ID" value="QLH07064.1"/>
    <property type="molecule type" value="Genomic_DNA"/>
</dbReference>
<name>A0A7D5RB81_9ARCH</name>
<protein>
    <recommendedName>
        <fullName evidence="4">Peptidase S1 domain-containing protein</fullName>
    </recommendedName>
</protein>